<dbReference type="KEGG" id="alus:STSP2_02040"/>
<dbReference type="NCBIfam" id="TIGR01198">
    <property type="entry name" value="pgl"/>
    <property type="match status" value="1"/>
</dbReference>
<dbReference type="GO" id="GO:0005975">
    <property type="term" value="P:carbohydrate metabolic process"/>
    <property type="evidence" value="ECO:0007669"/>
    <property type="project" value="UniProtKB-UniRule"/>
</dbReference>
<evidence type="ECO:0000256" key="4">
    <source>
        <dbReference type="ARBA" id="ARBA00010662"/>
    </source>
</evidence>
<proteinExistence type="inferred from homology"/>
<dbReference type="STRING" id="1936003.STSP2_02040"/>
<dbReference type="PANTHER" id="PTHR11054:SF0">
    <property type="entry name" value="6-PHOSPHOGLUCONOLACTONASE"/>
    <property type="match status" value="1"/>
</dbReference>
<dbReference type="PANTHER" id="PTHR11054">
    <property type="entry name" value="6-PHOSPHOGLUCONOLACTONASE"/>
    <property type="match status" value="1"/>
</dbReference>
<dbReference type="InterPro" id="IPR039104">
    <property type="entry name" value="6PGL"/>
</dbReference>
<evidence type="ECO:0000256" key="2">
    <source>
        <dbReference type="ARBA" id="ARBA00002681"/>
    </source>
</evidence>
<evidence type="ECO:0000313" key="9">
    <source>
        <dbReference type="EMBL" id="AQT68864.1"/>
    </source>
</evidence>
<comment type="catalytic activity">
    <reaction evidence="1 7">
        <text>6-phospho-D-glucono-1,5-lactone + H2O = 6-phospho-D-gluconate + H(+)</text>
        <dbReference type="Rhea" id="RHEA:12556"/>
        <dbReference type="ChEBI" id="CHEBI:15377"/>
        <dbReference type="ChEBI" id="CHEBI:15378"/>
        <dbReference type="ChEBI" id="CHEBI:57955"/>
        <dbReference type="ChEBI" id="CHEBI:58759"/>
        <dbReference type="EC" id="3.1.1.31"/>
    </reaction>
</comment>
<evidence type="ECO:0000259" key="8">
    <source>
        <dbReference type="Pfam" id="PF01182"/>
    </source>
</evidence>
<dbReference type="GO" id="GO:0006098">
    <property type="term" value="P:pentose-phosphate shunt"/>
    <property type="evidence" value="ECO:0007669"/>
    <property type="project" value="UniProtKB-UniPathway"/>
</dbReference>
<organism evidence="9 10">
    <name type="scientific">Anaerohalosphaera lusitana</name>
    <dbReference type="NCBI Taxonomy" id="1936003"/>
    <lineage>
        <taxon>Bacteria</taxon>
        <taxon>Pseudomonadati</taxon>
        <taxon>Planctomycetota</taxon>
        <taxon>Phycisphaerae</taxon>
        <taxon>Sedimentisphaerales</taxon>
        <taxon>Anaerohalosphaeraceae</taxon>
        <taxon>Anaerohalosphaera</taxon>
    </lineage>
</organism>
<keyword evidence="7 9" id="KW-0378">Hydrolase</keyword>
<dbReference type="EMBL" id="CP019791">
    <property type="protein sequence ID" value="AQT68864.1"/>
    <property type="molecule type" value="Genomic_DNA"/>
</dbReference>
<dbReference type="EC" id="3.1.1.31" evidence="5 7"/>
<reference evidence="10" key="1">
    <citation type="submission" date="2017-02" db="EMBL/GenBank/DDBJ databases">
        <title>Comparative genomics and description of representatives of a novel lineage of planctomycetes thriving in anoxic sediments.</title>
        <authorList>
            <person name="Spring S."/>
            <person name="Bunk B."/>
            <person name="Sproer C."/>
        </authorList>
    </citation>
    <scope>NUCLEOTIDE SEQUENCE [LARGE SCALE GENOMIC DNA]</scope>
    <source>
        <strain evidence="10">ST-NAGAB-D1</strain>
    </source>
</reference>
<dbReference type="OrthoDB" id="9810967at2"/>
<name>A0A1U9NMA2_9BACT</name>
<dbReference type="InterPro" id="IPR006148">
    <property type="entry name" value="Glc/Gal-6P_isomerase"/>
</dbReference>
<feature type="domain" description="Glucosamine/galactosamine-6-phosphate isomerase" evidence="8">
    <location>
        <begin position="16"/>
        <end position="241"/>
    </location>
</feature>
<evidence type="ECO:0000256" key="7">
    <source>
        <dbReference type="RuleBase" id="RU365095"/>
    </source>
</evidence>
<dbReference type="Pfam" id="PF01182">
    <property type="entry name" value="Glucosamine_iso"/>
    <property type="match status" value="1"/>
</dbReference>
<evidence type="ECO:0000256" key="6">
    <source>
        <dbReference type="ARBA" id="ARBA00020337"/>
    </source>
</evidence>
<comment type="function">
    <text evidence="2 7">Hydrolysis of 6-phosphogluconolactone to 6-phosphogluconate.</text>
</comment>
<sequence length="254" mass="28670">MEKTRHAKLNLDRVDNADRLAERALDVFCEDASRAIQEKGVFTVALSGGHTPVRFFELLGSSEQANSVKWDSVHLFWVDERFVSPDSEDSNYGLAASTFLDKVGIPEQNIHRISGEETEYSKAVDQYEDQIKSVFDLAAGEKPQFDLLVLGMGADGHIGSLYPNSVVLFDTEDIVSPVYFMGENINRITLTYPVIRKAEHILIMISGRGKAETLRDVLTSEPDEVRYPVHTLWPILEKVTWLVDQEAAQYLEDY</sequence>
<dbReference type="InterPro" id="IPR005900">
    <property type="entry name" value="6-phosphogluconolactonase_DevB"/>
</dbReference>
<dbReference type="UniPathway" id="UPA00115">
    <property type="reaction ID" value="UER00409"/>
</dbReference>
<evidence type="ECO:0000256" key="1">
    <source>
        <dbReference type="ARBA" id="ARBA00000832"/>
    </source>
</evidence>
<evidence type="ECO:0000256" key="5">
    <source>
        <dbReference type="ARBA" id="ARBA00013198"/>
    </source>
</evidence>
<dbReference type="CDD" id="cd01400">
    <property type="entry name" value="6PGL"/>
    <property type="match status" value="1"/>
</dbReference>
<dbReference type="InterPro" id="IPR037171">
    <property type="entry name" value="NagB/RpiA_transferase-like"/>
</dbReference>
<dbReference type="Gene3D" id="3.40.50.1360">
    <property type="match status" value="1"/>
</dbReference>
<evidence type="ECO:0000313" key="10">
    <source>
        <dbReference type="Proteomes" id="UP000189674"/>
    </source>
</evidence>
<comment type="similarity">
    <text evidence="4 7">Belongs to the glucosamine/galactosamine-6-phosphate isomerase family. 6-phosphogluconolactonase subfamily.</text>
</comment>
<accession>A0A1U9NMA2</accession>
<gene>
    <name evidence="7 9" type="primary">pgl</name>
    <name evidence="9" type="ORF">STSP2_02040</name>
</gene>
<keyword evidence="10" id="KW-1185">Reference proteome</keyword>
<evidence type="ECO:0000256" key="3">
    <source>
        <dbReference type="ARBA" id="ARBA00004961"/>
    </source>
</evidence>
<protein>
    <recommendedName>
        <fullName evidence="6 7">6-phosphogluconolactonase</fullName>
        <shortName evidence="7">6PGL</shortName>
        <ecNumber evidence="5 7">3.1.1.31</ecNumber>
    </recommendedName>
</protein>
<dbReference type="Proteomes" id="UP000189674">
    <property type="component" value="Chromosome"/>
</dbReference>
<dbReference type="AlphaFoldDB" id="A0A1U9NMA2"/>
<dbReference type="RefSeq" id="WP_146662215.1">
    <property type="nucleotide sequence ID" value="NZ_CP019791.1"/>
</dbReference>
<dbReference type="GO" id="GO:0017057">
    <property type="term" value="F:6-phosphogluconolactonase activity"/>
    <property type="evidence" value="ECO:0007669"/>
    <property type="project" value="UniProtKB-UniRule"/>
</dbReference>
<comment type="pathway">
    <text evidence="3 7">Carbohydrate degradation; pentose phosphate pathway; D-ribulose 5-phosphate from D-glucose 6-phosphate (oxidative stage): step 2/3.</text>
</comment>
<dbReference type="SUPFAM" id="SSF100950">
    <property type="entry name" value="NagB/RpiA/CoA transferase-like"/>
    <property type="match status" value="1"/>
</dbReference>